<evidence type="ECO:0000313" key="1">
    <source>
        <dbReference type="EMBL" id="JAH93976.1"/>
    </source>
</evidence>
<dbReference type="EMBL" id="GBXM01014601">
    <property type="protein sequence ID" value="JAH93976.1"/>
    <property type="molecule type" value="Transcribed_RNA"/>
</dbReference>
<reference evidence="1" key="2">
    <citation type="journal article" date="2015" name="Fish Shellfish Immunol.">
        <title>Early steps in the European eel (Anguilla anguilla)-Vibrio vulnificus interaction in the gills: Role of the RtxA13 toxin.</title>
        <authorList>
            <person name="Callol A."/>
            <person name="Pajuelo D."/>
            <person name="Ebbesson L."/>
            <person name="Teles M."/>
            <person name="MacKenzie S."/>
            <person name="Amaro C."/>
        </authorList>
    </citation>
    <scope>NUCLEOTIDE SEQUENCE</scope>
</reference>
<proteinExistence type="predicted"/>
<sequence>MYPCGCLNLLTTDCSCTLGRKSHVYVDLGSHICDHHYEQYICEFWQ</sequence>
<dbReference type="AlphaFoldDB" id="A0A0E9WUP6"/>
<reference evidence="1" key="1">
    <citation type="submission" date="2014-11" db="EMBL/GenBank/DDBJ databases">
        <authorList>
            <person name="Amaro Gonzalez C."/>
        </authorList>
    </citation>
    <scope>NUCLEOTIDE SEQUENCE</scope>
</reference>
<protein>
    <submittedName>
        <fullName evidence="1">Uncharacterized protein</fullName>
    </submittedName>
</protein>
<name>A0A0E9WUP6_ANGAN</name>
<organism evidence="1">
    <name type="scientific">Anguilla anguilla</name>
    <name type="common">European freshwater eel</name>
    <name type="synonym">Muraena anguilla</name>
    <dbReference type="NCBI Taxonomy" id="7936"/>
    <lineage>
        <taxon>Eukaryota</taxon>
        <taxon>Metazoa</taxon>
        <taxon>Chordata</taxon>
        <taxon>Craniata</taxon>
        <taxon>Vertebrata</taxon>
        <taxon>Euteleostomi</taxon>
        <taxon>Actinopterygii</taxon>
        <taxon>Neopterygii</taxon>
        <taxon>Teleostei</taxon>
        <taxon>Anguilliformes</taxon>
        <taxon>Anguillidae</taxon>
        <taxon>Anguilla</taxon>
    </lineage>
</organism>
<accession>A0A0E9WUP6</accession>